<proteinExistence type="predicted"/>
<dbReference type="EMBL" id="JAIWYP010000006">
    <property type="protein sequence ID" value="KAH3806108.1"/>
    <property type="molecule type" value="Genomic_DNA"/>
</dbReference>
<gene>
    <name evidence="1" type="ORF">DPMN_134422</name>
</gene>
<comment type="caution">
    <text evidence="1">The sequence shown here is derived from an EMBL/GenBank/DDBJ whole genome shotgun (WGS) entry which is preliminary data.</text>
</comment>
<evidence type="ECO:0000313" key="1">
    <source>
        <dbReference type="EMBL" id="KAH3806108.1"/>
    </source>
</evidence>
<sequence length="115" mass="12897">MKSDFYLSIITGICKTASGQFLITDFSNKKVKLLDQWYHVVAHCDMPDRPLCICSIDTSLAAVAAYALSKSISKKLIMFIRVKNDKLVIQKKLKLKHECKAYHKGNLYITSGGAL</sequence>
<accession>A0A9D4FW70</accession>
<reference evidence="1" key="1">
    <citation type="journal article" date="2019" name="bioRxiv">
        <title>The Genome of the Zebra Mussel, Dreissena polymorpha: A Resource for Invasive Species Research.</title>
        <authorList>
            <person name="McCartney M.A."/>
            <person name="Auch B."/>
            <person name="Kono T."/>
            <person name="Mallez S."/>
            <person name="Zhang Y."/>
            <person name="Obille A."/>
            <person name="Becker A."/>
            <person name="Abrahante J.E."/>
            <person name="Garbe J."/>
            <person name="Badalamenti J.P."/>
            <person name="Herman A."/>
            <person name="Mangelson H."/>
            <person name="Liachko I."/>
            <person name="Sullivan S."/>
            <person name="Sone E.D."/>
            <person name="Koren S."/>
            <person name="Silverstein K.A.T."/>
            <person name="Beckman K.B."/>
            <person name="Gohl D.M."/>
        </authorList>
    </citation>
    <scope>NUCLEOTIDE SEQUENCE</scope>
    <source>
        <strain evidence="1">Duluth1</strain>
        <tissue evidence="1">Whole animal</tissue>
    </source>
</reference>
<dbReference type="Proteomes" id="UP000828390">
    <property type="component" value="Unassembled WGS sequence"/>
</dbReference>
<evidence type="ECO:0000313" key="2">
    <source>
        <dbReference type="Proteomes" id="UP000828390"/>
    </source>
</evidence>
<reference evidence="1" key="2">
    <citation type="submission" date="2020-11" db="EMBL/GenBank/DDBJ databases">
        <authorList>
            <person name="McCartney M.A."/>
            <person name="Auch B."/>
            <person name="Kono T."/>
            <person name="Mallez S."/>
            <person name="Becker A."/>
            <person name="Gohl D.M."/>
            <person name="Silverstein K.A.T."/>
            <person name="Koren S."/>
            <person name="Bechman K.B."/>
            <person name="Herman A."/>
            <person name="Abrahante J.E."/>
            <person name="Garbe J."/>
        </authorList>
    </citation>
    <scope>NUCLEOTIDE SEQUENCE</scope>
    <source>
        <strain evidence="1">Duluth1</strain>
        <tissue evidence="1">Whole animal</tissue>
    </source>
</reference>
<organism evidence="1 2">
    <name type="scientific">Dreissena polymorpha</name>
    <name type="common">Zebra mussel</name>
    <name type="synonym">Mytilus polymorpha</name>
    <dbReference type="NCBI Taxonomy" id="45954"/>
    <lineage>
        <taxon>Eukaryota</taxon>
        <taxon>Metazoa</taxon>
        <taxon>Spiralia</taxon>
        <taxon>Lophotrochozoa</taxon>
        <taxon>Mollusca</taxon>
        <taxon>Bivalvia</taxon>
        <taxon>Autobranchia</taxon>
        <taxon>Heteroconchia</taxon>
        <taxon>Euheterodonta</taxon>
        <taxon>Imparidentia</taxon>
        <taxon>Neoheterodontei</taxon>
        <taxon>Myida</taxon>
        <taxon>Dreissenoidea</taxon>
        <taxon>Dreissenidae</taxon>
        <taxon>Dreissena</taxon>
    </lineage>
</organism>
<keyword evidence="2" id="KW-1185">Reference proteome</keyword>
<protein>
    <submittedName>
        <fullName evidence="1">Uncharacterized protein</fullName>
    </submittedName>
</protein>
<dbReference type="AlphaFoldDB" id="A0A9D4FW70"/>
<name>A0A9D4FW70_DREPO</name>